<evidence type="ECO:0000256" key="3">
    <source>
        <dbReference type="ARBA" id="ARBA00022692"/>
    </source>
</evidence>
<evidence type="ECO:0000256" key="7">
    <source>
        <dbReference type="ARBA" id="ARBA00023211"/>
    </source>
</evidence>
<feature type="transmembrane region" description="Helical" evidence="8">
    <location>
        <begin position="70"/>
        <end position="85"/>
    </location>
</feature>
<dbReference type="EMBL" id="JAHXRF010000007">
    <property type="protein sequence ID" value="MBW4865558.1"/>
    <property type="molecule type" value="Genomic_DNA"/>
</dbReference>
<dbReference type="Pfam" id="PF02659">
    <property type="entry name" value="Mntp"/>
    <property type="match status" value="1"/>
</dbReference>
<dbReference type="PANTHER" id="PTHR35529:SF1">
    <property type="entry name" value="MANGANESE EFFLUX PUMP MNTP-RELATED"/>
    <property type="match status" value="1"/>
</dbReference>
<accession>A0AAW4NRI0</accession>
<dbReference type="GO" id="GO:0005886">
    <property type="term" value="C:plasma membrane"/>
    <property type="evidence" value="ECO:0007669"/>
    <property type="project" value="UniProtKB-SubCell"/>
</dbReference>
<keyword evidence="2 8" id="KW-1003">Cell membrane</keyword>
<reference evidence="9" key="1">
    <citation type="submission" date="2021-07" db="EMBL/GenBank/DDBJ databases">
        <title>Genomic diversity and antimicrobial resistance of Prevotella spp. isolated from chronic lung disease airways.</title>
        <authorList>
            <person name="Webb K.A."/>
            <person name="Olagoke O.S."/>
            <person name="Baird T."/>
            <person name="Neill J."/>
            <person name="Pham A."/>
            <person name="Wells T.J."/>
            <person name="Ramsay K.A."/>
            <person name="Bell S.C."/>
            <person name="Sarovich D.S."/>
            <person name="Price E.P."/>
        </authorList>
    </citation>
    <scope>NUCLEOTIDE SEQUENCE</scope>
    <source>
        <strain evidence="9">SCHI0047.S.3</strain>
    </source>
</reference>
<proteinExistence type="inferred from homology"/>
<comment type="function">
    <text evidence="8">Probably functions as a manganese efflux pump.</text>
</comment>
<dbReference type="AlphaFoldDB" id="A0AAW4NRI0"/>
<comment type="subcellular location">
    <subcellularLocation>
        <location evidence="8">Cell membrane</location>
        <topology evidence="8">Multi-pass membrane protein</topology>
    </subcellularLocation>
</comment>
<feature type="transmembrane region" description="Helical" evidence="8">
    <location>
        <begin position="136"/>
        <end position="159"/>
    </location>
</feature>
<evidence type="ECO:0000256" key="8">
    <source>
        <dbReference type="HAMAP-Rule" id="MF_01521"/>
    </source>
</evidence>
<sequence>MNQLDIWFLAVALATDCFTVSIACGIIVKRMEWGITLRMALLFGVFQALMPLLGWLGISNFSHYLEEVDHWIAFGLLAFLGGRMIRDAFLPVEDHSMNPRRFKTQFLLGVATSIDALAIGISFACMGFKQVSSLDYPLFVIGIVAFVSAIIGMWLGVRFGKPLERRLKPELLGGIILIIIGVKVLISHLCG</sequence>
<dbReference type="Proteomes" id="UP001196873">
    <property type="component" value="Unassembled WGS sequence"/>
</dbReference>
<keyword evidence="4 8" id="KW-1133">Transmembrane helix</keyword>
<keyword evidence="3 8" id="KW-0812">Transmembrane</keyword>
<dbReference type="InterPro" id="IPR003810">
    <property type="entry name" value="Mntp/YtaF"/>
</dbReference>
<evidence type="ECO:0000256" key="5">
    <source>
        <dbReference type="ARBA" id="ARBA00023065"/>
    </source>
</evidence>
<dbReference type="PANTHER" id="PTHR35529">
    <property type="entry name" value="MANGANESE EFFLUX PUMP MNTP-RELATED"/>
    <property type="match status" value="1"/>
</dbReference>
<dbReference type="HAMAP" id="MF_01521">
    <property type="entry name" value="MntP_pump"/>
    <property type="match status" value="1"/>
</dbReference>
<evidence type="ECO:0000313" key="10">
    <source>
        <dbReference type="Proteomes" id="UP001196873"/>
    </source>
</evidence>
<gene>
    <name evidence="8" type="primary">mntP</name>
    <name evidence="9" type="ORF">KZY68_05910</name>
</gene>
<evidence type="ECO:0000256" key="4">
    <source>
        <dbReference type="ARBA" id="ARBA00022989"/>
    </source>
</evidence>
<feature type="transmembrane region" description="Helical" evidence="8">
    <location>
        <begin position="6"/>
        <end position="28"/>
    </location>
</feature>
<keyword evidence="5 8" id="KW-0406">Ion transport</keyword>
<protein>
    <recommendedName>
        <fullName evidence="8">Putative manganese efflux pump MntP</fullName>
    </recommendedName>
</protein>
<evidence type="ECO:0000256" key="2">
    <source>
        <dbReference type="ARBA" id="ARBA00022475"/>
    </source>
</evidence>
<comment type="similarity">
    <text evidence="8">Belongs to the MntP (TC 9.B.29) family.</text>
</comment>
<comment type="caution">
    <text evidence="9">The sequence shown here is derived from an EMBL/GenBank/DDBJ whole genome shotgun (WGS) entry which is preliminary data.</text>
</comment>
<feature type="transmembrane region" description="Helical" evidence="8">
    <location>
        <begin position="40"/>
        <end position="58"/>
    </location>
</feature>
<evidence type="ECO:0000313" key="9">
    <source>
        <dbReference type="EMBL" id="MBW4865558.1"/>
    </source>
</evidence>
<feature type="transmembrane region" description="Helical" evidence="8">
    <location>
        <begin position="106"/>
        <end position="124"/>
    </location>
</feature>
<evidence type="ECO:0000256" key="6">
    <source>
        <dbReference type="ARBA" id="ARBA00023136"/>
    </source>
</evidence>
<feature type="transmembrane region" description="Helical" evidence="8">
    <location>
        <begin position="171"/>
        <end position="189"/>
    </location>
</feature>
<evidence type="ECO:0000256" key="1">
    <source>
        <dbReference type="ARBA" id="ARBA00022448"/>
    </source>
</evidence>
<keyword evidence="6 8" id="KW-0472">Membrane</keyword>
<dbReference type="GO" id="GO:0005384">
    <property type="term" value="F:manganese ion transmembrane transporter activity"/>
    <property type="evidence" value="ECO:0007669"/>
    <property type="project" value="UniProtKB-UniRule"/>
</dbReference>
<keyword evidence="7 8" id="KW-0464">Manganese</keyword>
<dbReference type="InterPro" id="IPR022929">
    <property type="entry name" value="Put_MntP"/>
</dbReference>
<organism evidence="9 10">
    <name type="scientific">Segatella salivae</name>
    <dbReference type="NCBI Taxonomy" id="228604"/>
    <lineage>
        <taxon>Bacteria</taxon>
        <taxon>Pseudomonadati</taxon>
        <taxon>Bacteroidota</taxon>
        <taxon>Bacteroidia</taxon>
        <taxon>Bacteroidales</taxon>
        <taxon>Prevotellaceae</taxon>
        <taxon>Segatella</taxon>
    </lineage>
</organism>
<keyword evidence="1 8" id="KW-0813">Transport</keyword>
<name>A0AAW4NRI0_9BACT</name>
<dbReference type="RefSeq" id="WP_219424882.1">
    <property type="nucleotide sequence ID" value="NZ_CAUTLA010000001.1"/>
</dbReference>